<dbReference type="Pfam" id="PF03649">
    <property type="entry name" value="UPF0014"/>
    <property type="match status" value="1"/>
</dbReference>
<proteinExistence type="inferred from homology"/>
<organism evidence="7 9">
    <name type="scientific">Zancudomyces culisetae</name>
    <name type="common">Gut fungus</name>
    <name type="synonym">Smittium culisetae</name>
    <dbReference type="NCBI Taxonomy" id="1213189"/>
    <lineage>
        <taxon>Eukaryota</taxon>
        <taxon>Fungi</taxon>
        <taxon>Fungi incertae sedis</taxon>
        <taxon>Zoopagomycota</taxon>
        <taxon>Kickxellomycotina</taxon>
        <taxon>Harpellomycetes</taxon>
        <taxon>Harpellales</taxon>
        <taxon>Legeriomycetaceae</taxon>
        <taxon>Zancudomyces</taxon>
    </lineage>
</organism>
<sequence length="123" mass="13381">MNTNPPWAAYKFIPIMGMLFGNCMVGITMGIKTALESVHSERDIIECYLSFGATRYEAMKPILIKSMRNAMIPSINNMSITGLISIPGMMTGQIIGGADVMQAAHSQQIIMFLIAATTTLGFD</sequence>
<gene>
    <name evidence="8" type="ORF">AX774_g1004</name>
    <name evidence="7" type="ORF">AX774_g2392</name>
</gene>
<evidence type="ECO:0000313" key="7">
    <source>
        <dbReference type="EMBL" id="OMH84090.1"/>
    </source>
</evidence>
<dbReference type="GO" id="GO:0005886">
    <property type="term" value="C:plasma membrane"/>
    <property type="evidence" value="ECO:0007669"/>
    <property type="project" value="TreeGrafter"/>
</dbReference>
<evidence type="ECO:0000256" key="3">
    <source>
        <dbReference type="ARBA" id="ARBA00022692"/>
    </source>
</evidence>
<evidence type="ECO:0000313" key="8">
    <source>
        <dbReference type="EMBL" id="OMH85437.1"/>
    </source>
</evidence>
<feature type="transmembrane region" description="Helical" evidence="6">
    <location>
        <begin position="12"/>
        <end position="31"/>
    </location>
</feature>
<dbReference type="Proteomes" id="UP000188320">
    <property type="component" value="Unassembled WGS sequence"/>
</dbReference>
<keyword evidence="5 6" id="KW-0472">Membrane</keyword>
<name>A0A1R1PSZ9_ZANCU</name>
<evidence type="ECO:0000256" key="6">
    <source>
        <dbReference type="SAM" id="Phobius"/>
    </source>
</evidence>
<dbReference type="InterPro" id="IPR005226">
    <property type="entry name" value="UPF0014_fam"/>
</dbReference>
<dbReference type="EMBL" id="LSSK01000080">
    <property type="protein sequence ID" value="OMH85437.1"/>
    <property type="molecule type" value="Genomic_DNA"/>
</dbReference>
<reference evidence="9" key="1">
    <citation type="submission" date="2017-01" db="EMBL/GenBank/DDBJ databases">
        <authorList>
            <person name="Wang Y."/>
            <person name="White M."/>
            <person name="Kvist S."/>
            <person name="Moncalvo J.-M."/>
        </authorList>
    </citation>
    <scope>NUCLEOTIDE SEQUENCE [LARGE SCALE GENOMIC DNA]</scope>
    <source>
        <strain evidence="9">COL-18-3</strain>
    </source>
</reference>
<dbReference type="PANTHER" id="PTHR30028:SF0">
    <property type="entry name" value="PROTEIN ALUMINUM SENSITIVE 3"/>
    <property type="match status" value="1"/>
</dbReference>
<evidence type="ECO:0000256" key="1">
    <source>
        <dbReference type="ARBA" id="ARBA00004141"/>
    </source>
</evidence>
<dbReference type="PANTHER" id="PTHR30028">
    <property type="entry name" value="UPF0014 INNER MEMBRANE PROTEIN YBBM-RELATED"/>
    <property type="match status" value="1"/>
</dbReference>
<comment type="subcellular location">
    <subcellularLocation>
        <location evidence="1">Membrane</location>
        <topology evidence="1">Multi-pass membrane protein</topology>
    </subcellularLocation>
</comment>
<accession>A0A1R1PSZ9</accession>
<evidence type="ECO:0000256" key="2">
    <source>
        <dbReference type="ARBA" id="ARBA00005268"/>
    </source>
</evidence>
<protein>
    <submittedName>
        <fullName evidence="7">UPF0014 membrane protein</fullName>
    </submittedName>
</protein>
<keyword evidence="3 6" id="KW-0812">Transmembrane</keyword>
<evidence type="ECO:0000313" key="9">
    <source>
        <dbReference type="Proteomes" id="UP000188320"/>
    </source>
</evidence>
<dbReference type="OrthoDB" id="432685at2759"/>
<reference evidence="7" key="2">
    <citation type="submission" date="2017-01" db="EMBL/GenBank/DDBJ databases">
        <authorList>
            <person name="Mah S.A."/>
            <person name="Swanson W.J."/>
            <person name="Moy G.W."/>
            <person name="Vacquier V.D."/>
        </authorList>
    </citation>
    <scope>NUCLEOTIDE SEQUENCE [LARGE SCALE GENOMIC DNA]</scope>
    <source>
        <strain evidence="7">COL-18-3</strain>
    </source>
</reference>
<keyword evidence="9" id="KW-1185">Reference proteome</keyword>
<keyword evidence="4 6" id="KW-1133">Transmembrane helix</keyword>
<evidence type="ECO:0000256" key="5">
    <source>
        <dbReference type="ARBA" id="ARBA00023136"/>
    </source>
</evidence>
<comment type="caution">
    <text evidence="7">The sequence shown here is derived from an EMBL/GenBank/DDBJ whole genome shotgun (WGS) entry which is preliminary data.</text>
</comment>
<dbReference type="EMBL" id="LSSK01000253">
    <property type="protein sequence ID" value="OMH84090.1"/>
    <property type="molecule type" value="Genomic_DNA"/>
</dbReference>
<dbReference type="AlphaFoldDB" id="A0A1R1PSZ9"/>
<evidence type="ECO:0000256" key="4">
    <source>
        <dbReference type="ARBA" id="ARBA00022989"/>
    </source>
</evidence>
<comment type="similarity">
    <text evidence="2">Belongs to the UPF0014 family.</text>
</comment>